<sequence length="268" mass="29758">MRPECERVVIARTAGMAALERDFYGRVLYAPIMRQPRSVVTPEALAAAMESHCAVRRTTTKVKVTCPPFHFLVRFESTDDCTRVVHASEQLRCCGSRISFQRWSSFSRGKPGKLEYKTLLSLEGLPEEAWDAHTVNPVLVGVDGELIDRLPATDKWVLRVTAWLRNPSGVPKVLTVSVPAPPTGPWKPDSDDENAHSPSAPNSPTERATVDFPVIMHVKEVVDRGPLLTEGLAVELLPDEDEYLTRKHTYTTWRGKIDGTGPGQYGKA</sequence>
<dbReference type="InterPro" id="IPR053253">
    <property type="entry name" value="Sex_diff_modulator"/>
</dbReference>
<dbReference type="AlphaFoldDB" id="R7WC21"/>
<dbReference type="EnsemblPlants" id="EMT17035">
    <property type="protein sequence ID" value="EMT17035"/>
    <property type="gene ID" value="F775_04703"/>
</dbReference>
<evidence type="ECO:0000313" key="2">
    <source>
        <dbReference type="EnsemblPlants" id="EMT17035"/>
    </source>
</evidence>
<name>R7WC21_AEGTA</name>
<evidence type="ECO:0008006" key="3">
    <source>
        <dbReference type="Google" id="ProtNLM"/>
    </source>
</evidence>
<protein>
    <recommendedName>
        <fullName evidence="3">DUF4283 domain-containing protein</fullName>
    </recommendedName>
</protein>
<feature type="compositionally biased region" description="Polar residues" evidence="1">
    <location>
        <begin position="196"/>
        <end position="206"/>
    </location>
</feature>
<accession>R7WC21</accession>
<dbReference type="PANTHER" id="PTHR33087:SF50">
    <property type="entry name" value="DUF4283 DOMAIN-CONTAINING PROTEIN"/>
    <property type="match status" value="1"/>
</dbReference>
<evidence type="ECO:0000256" key="1">
    <source>
        <dbReference type="SAM" id="MobiDB-lite"/>
    </source>
</evidence>
<organism evidence="2">
    <name type="scientific">Aegilops tauschii</name>
    <name type="common">Tausch's goatgrass</name>
    <name type="synonym">Aegilops squarrosa</name>
    <dbReference type="NCBI Taxonomy" id="37682"/>
    <lineage>
        <taxon>Eukaryota</taxon>
        <taxon>Viridiplantae</taxon>
        <taxon>Streptophyta</taxon>
        <taxon>Embryophyta</taxon>
        <taxon>Tracheophyta</taxon>
        <taxon>Spermatophyta</taxon>
        <taxon>Magnoliopsida</taxon>
        <taxon>Liliopsida</taxon>
        <taxon>Poales</taxon>
        <taxon>Poaceae</taxon>
        <taxon>BOP clade</taxon>
        <taxon>Pooideae</taxon>
        <taxon>Triticodae</taxon>
        <taxon>Triticeae</taxon>
        <taxon>Triticinae</taxon>
        <taxon>Aegilops</taxon>
    </lineage>
</organism>
<proteinExistence type="predicted"/>
<feature type="region of interest" description="Disordered" evidence="1">
    <location>
        <begin position="175"/>
        <end position="208"/>
    </location>
</feature>
<dbReference type="PANTHER" id="PTHR33087">
    <property type="entry name" value="OS07G0539200 PROTEIN"/>
    <property type="match status" value="1"/>
</dbReference>
<reference evidence="2" key="1">
    <citation type="submission" date="2015-06" db="UniProtKB">
        <authorList>
            <consortium name="EnsemblPlants"/>
        </authorList>
    </citation>
    <scope>IDENTIFICATION</scope>
</reference>